<keyword evidence="2" id="KW-1185">Reference proteome</keyword>
<name>A0A0X8JML2_9BACT</name>
<organism evidence="1 2">
    <name type="scientific">Desulfovibrio fairfieldensis</name>
    <dbReference type="NCBI Taxonomy" id="44742"/>
    <lineage>
        <taxon>Bacteria</taxon>
        <taxon>Pseudomonadati</taxon>
        <taxon>Thermodesulfobacteriota</taxon>
        <taxon>Desulfovibrionia</taxon>
        <taxon>Desulfovibrionales</taxon>
        <taxon>Desulfovibrionaceae</taxon>
        <taxon>Desulfovibrio</taxon>
    </lineage>
</organism>
<sequence length="80" mass="9376">MEDTNRISIKFAGMDGWARAVFVTQKECVYYKSVELMPHPNFNELPTEDKEILLRSLHTTDEFDGEPGWPVPHEYFELVE</sequence>
<dbReference type="RefSeq" id="WP_062254516.1">
    <property type="nucleotide sequence ID" value="NZ_CP014229.1"/>
</dbReference>
<reference evidence="2" key="1">
    <citation type="submission" date="2016-02" db="EMBL/GenBank/DDBJ databases">
        <authorList>
            <person name="Holder M.E."/>
            <person name="Ajami N.J."/>
            <person name="Petrosino J.F."/>
        </authorList>
    </citation>
    <scope>NUCLEOTIDE SEQUENCE [LARGE SCALE GENOMIC DNA]</scope>
    <source>
        <strain evidence="2">CCUG 45958</strain>
    </source>
</reference>
<dbReference type="EMBL" id="CP014229">
    <property type="protein sequence ID" value="AMD91377.1"/>
    <property type="molecule type" value="Genomic_DNA"/>
</dbReference>
<evidence type="ECO:0000313" key="2">
    <source>
        <dbReference type="Proteomes" id="UP000069241"/>
    </source>
</evidence>
<dbReference type="Proteomes" id="UP000069241">
    <property type="component" value="Chromosome"/>
</dbReference>
<dbReference type="STRING" id="44742.AXF13_15270"/>
<gene>
    <name evidence="1" type="ORF">AXF13_15270</name>
</gene>
<dbReference type="AlphaFoldDB" id="A0A0X8JML2"/>
<evidence type="ECO:0000313" key="1">
    <source>
        <dbReference type="EMBL" id="AMD91377.1"/>
    </source>
</evidence>
<proteinExistence type="predicted"/>
<accession>A0A0X8JML2</accession>
<protein>
    <submittedName>
        <fullName evidence="1">Uncharacterized protein</fullName>
    </submittedName>
</protein>
<dbReference type="KEGG" id="dfi:AXF13_15270"/>